<dbReference type="RefSeq" id="WP_191701781.1">
    <property type="nucleotide sequence ID" value="NZ_JACSPZ010000014.1"/>
</dbReference>
<gene>
    <name evidence="1" type="ORF">H9635_18395</name>
</gene>
<protein>
    <submittedName>
        <fullName evidence="1">Uncharacterized protein</fullName>
    </submittedName>
</protein>
<accession>A0ABR8Y3D0</accession>
<proteinExistence type="predicted"/>
<name>A0ABR8Y3D0_9BACL</name>
<comment type="caution">
    <text evidence="1">The sequence shown here is derived from an EMBL/GenBank/DDBJ whole genome shotgun (WGS) entry which is preliminary data.</text>
</comment>
<evidence type="ECO:0000313" key="2">
    <source>
        <dbReference type="Proteomes" id="UP000619101"/>
    </source>
</evidence>
<dbReference type="Proteomes" id="UP000619101">
    <property type="component" value="Unassembled WGS sequence"/>
</dbReference>
<keyword evidence="2" id="KW-1185">Reference proteome</keyword>
<sequence>MKSVKIYLAIILGGILLHNLIFIETASATNDSIHTPEETTIISTEIFEPNKSNTNGYFNGEIISPLSNDPGYGAVKINDALSSLNGLREQADRNFTSFESFKGASIEIASSLPVIGKWVETGSTIWSHLKNVGADIGSGTGKTTDVKTSYSDRYFYHWLYVWDYTNSWKDMGYSVSRYWYKNITVSYLDKSCDCVQNAAYDYSRLANSPNKISKAPNYMNKTRLSTIVQSRWSSNFGSYTESY</sequence>
<organism evidence="1 2">
    <name type="scientific">Solibacillus faecavium</name>
    <dbReference type="NCBI Taxonomy" id="2762221"/>
    <lineage>
        <taxon>Bacteria</taxon>
        <taxon>Bacillati</taxon>
        <taxon>Bacillota</taxon>
        <taxon>Bacilli</taxon>
        <taxon>Bacillales</taxon>
        <taxon>Caryophanaceae</taxon>
        <taxon>Solibacillus</taxon>
    </lineage>
</organism>
<reference evidence="1 2" key="1">
    <citation type="submission" date="2020-08" db="EMBL/GenBank/DDBJ databases">
        <title>A Genomic Blueprint of the Chicken Gut Microbiome.</title>
        <authorList>
            <person name="Gilroy R."/>
            <person name="Ravi A."/>
            <person name="Getino M."/>
            <person name="Pursley I."/>
            <person name="Horton D.L."/>
            <person name="Alikhan N.-F."/>
            <person name="Baker D."/>
            <person name="Gharbi K."/>
            <person name="Hall N."/>
            <person name="Watson M."/>
            <person name="Adriaenssens E.M."/>
            <person name="Foster-Nyarko E."/>
            <person name="Jarju S."/>
            <person name="Secka A."/>
            <person name="Antonio M."/>
            <person name="Oren A."/>
            <person name="Chaudhuri R."/>
            <person name="La Ragione R.M."/>
            <person name="Hildebrand F."/>
            <person name="Pallen M.J."/>
        </authorList>
    </citation>
    <scope>NUCLEOTIDE SEQUENCE [LARGE SCALE GENOMIC DNA]</scope>
    <source>
        <strain evidence="1 2">A46</strain>
    </source>
</reference>
<dbReference type="EMBL" id="JACSPZ010000014">
    <property type="protein sequence ID" value="MBD8038718.1"/>
    <property type="molecule type" value="Genomic_DNA"/>
</dbReference>
<evidence type="ECO:0000313" key="1">
    <source>
        <dbReference type="EMBL" id="MBD8038718.1"/>
    </source>
</evidence>